<protein>
    <recommendedName>
        <fullName evidence="3">Zn(2)-C6 fungal-type domain-containing protein</fullName>
    </recommendedName>
</protein>
<dbReference type="InterPro" id="IPR036864">
    <property type="entry name" value="Zn2-C6_fun-type_DNA-bd_sf"/>
</dbReference>
<evidence type="ECO:0000313" key="5">
    <source>
        <dbReference type="Proteomes" id="UP000777438"/>
    </source>
</evidence>
<gene>
    <name evidence="4" type="ORF">B0T10DRAFT_520121</name>
</gene>
<reference evidence="4 5" key="1">
    <citation type="journal article" date="2021" name="Nat. Commun.">
        <title>Genetic determinants of endophytism in the Arabidopsis root mycobiome.</title>
        <authorList>
            <person name="Mesny F."/>
            <person name="Miyauchi S."/>
            <person name="Thiergart T."/>
            <person name="Pickel B."/>
            <person name="Atanasova L."/>
            <person name="Karlsson M."/>
            <person name="Huettel B."/>
            <person name="Barry K.W."/>
            <person name="Haridas S."/>
            <person name="Chen C."/>
            <person name="Bauer D."/>
            <person name="Andreopoulos W."/>
            <person name="Pangilinan J."/>
            <person name="LaButti K."/>
            <person name="Riley R."/>
            <person name="Lipzen A."/>
            <person name="Clum A."/>
            <person name="Drula E."/>
            <person name="Henrissat B."/>
            <person name="Kohler A."/>
            <person name="Grigoriev I.V."/>
            <person name="Martin F.M."/>
            <person name="Hacquard S."/>
        </authorList>
    </citation>
    <scope>NUCLEOTIDE SEQUENCE [LARGE SCALE GENOMIC DNA]</scope>
    <source>
        <strain evidence="4 5">MPI-CAGE-CH-0241</strain>
    </source>
</reference>
<dbReference type="GO" id="GO:0000981">
    <property type="term" value="F:DNA-binding transcription factor activity, RNA polymerase II-specific"/>
    <property type="evidence" value="ECO:0007669"/>
    <property type="project" value="InterPro"/>
</dbReference>
<evidence type="ECO:0000259" key="3">
    <source>
        <dbReference type="PROSITE" id="PS50048"/>
    </source>
</evidence>
<dbReference type="CDD" id="cd00067">
    <property type="entry name" value="GAL4"/>
    <property type="match status" value="1"/>
</dbReference>
<dbReference type="SUPFAM" id="SSF57701">
    <property type="entry name" value="Zn2/Cys6 DNA-binding domain"/>
    <property type="match status" value="1"/>
</dbReference>
<dbReference type="PANTHER" id="PTHR47785:SF5">
    <property type="entry name" value="ZN(II)2CYS6 TRANSCRIPTION FACTOR (EUROFUNG)"/>
    <property type="match status" value="1"/>
</dbReference>
<comment type="caution">
    <text evidence="4">The sequence shown here is derived from an EMBL/GenBank/DDBJ whole genome shotgun (WGS) entry which is preliminary data.</text>
</comment>
<dbReference type="Gene3D" id="4.10.240.10">
    <property type="entry name" value="Zn(2)-C6 fungal-type DNA-binding domain"/>
    <property type="match status" value="1"/>
</dbReference>
<feature type="region of interest" description="Disordered" evidence="2">
    <location>
        <begin position="186"/>
        <end position="224"/>
    </location>
</feature>
<evidence type="ECO:0000256" key="1">
    <source>
        <dbReference type="ARBA" id="ARBA00023242"/>
    </source>
</evidence>
<feature type="compositionally biased region" description="Basic and acidic residues" evidence="2">
    <location>
        <begin position="203"/>
        <end position="216"/>
    </location>
</feature>
<dbReference type="InterPro" id="IPR053181">
    <property type="entry name" value="EcdB-like_regulator"/>
</dbReference>
<dbReference type="SMART" id="SM00066">
    <property type="entry name" value="GAL4"/>
    <property type="match status" value="1"/>
</dbReference>
<dbReference type="Proteomes" id="UP000777438">
    <property type="component" value="Unassembled WGS sequence"/>
</dbReference>
<dbReference type="GO" id="GO:0008270">
    <property type="term" value="F:zinc ion binding"/>
    <property type="evidence" value="ECO:0007669"/>
    <property type="project" value="InterPro"/>
</dbReference>
<keyword evidence="1" id="KW-0539">Nucleus</keyword>
<feature type="region of interest" description="Disordered" evidence="2">
    <location>
        <begin position="481"/>
        <end position="513"/>
    </location>
</feature>
<feature type="domain" description="Zn(2)-C6 fungal-type" evidence="3">
    <location>
        <begin position="100"/>
        <end position="130"/>
    </location>
</feature>
<evidence type="ECO:0000313" key="4">
    <source>
        <dbReference type="EMBL" id="KAH6879479.1"/>
    </source>
</evidence>
<dbReference type="Pfam" id="PF00172">
    <property type="entry name" value="Zn_clus"/>
    <property type="match status" value="1"/>
</dbReference>
<evidence type="ECO:0000256" key="2">
    <source>
        <dbReference type="SAM" id="MobiDB-lite"/>
    </source>
</evidence>
<dbReference type="PROSITE" id="PS00463">
    <property type="entry name" value="ZN2_CY6_FUNGAL_1"/>
    <property type="match status" value="1"/>
</dbReference>
<dbReference type="CDD" id="cd12148">
    <property type="entry name" value="fungal_TF_MHR"/>
    <property type="match status" value="1"/>
</dbReference>
<dbReference type="PROSITE" id="PS50048">
    <property type="entry name" value="ZN2_CY6_FUNGAL_2"/>
    <property type="match status" value="1"/>
</dbReference>
<sequence>MPPCYQPPAAPSGPFPSYYDPDHANQTCSAVDNGNSLPGLSQVIARQAPDIVDNEAGKHTTITANASIASQSTLPISRKRQRPNISRADASYPRKRAINACRHCRLRKVKCNNARPTCGNCEASKASCVYEDSQDLSSLDPASILILDRLTQVLSRLDQIQAPVVELASVVSQISTLESSRGIIAATKTPEAPSQPDQGGQETLEHDRGSDDHSDQLHIPSSRTNPDAFLQWPIFGSRFPPDYLTDPVFELEGCDEGQNFHNASASRTQPNTKTGSIGIEEDGIIELVQRFLELVHIKNPILDVDIMWSYARDVVEDGPKWDSASCLVLLACALGSVATPFCGEQVEDAEDPSSSIEAQHRDLQIGQAYYNLARRRFGLLEVGILSSQCYFLAGVYNMYIMRPLTAWSQFQSATKSYYLYLQCQAKQYSQPTVDSAECSKRRSVEQRLYWSCYKSECELRAEINLPNSSLADVHYSNMHPSPPDIYNDEGNAQLDSSPQERLTWSRTSTRTTPGQLKQQEQSWFYYLTEITLRRIANRVLNLFYAGDHTTWTKDSVLSMIKTAEQFEQQLEEWYAGLPPLIQFTEHIPDEELPYHVRGRVLEIRMWICAPFLYCAIHSHLDAHQRKLIQPFVDKAISHSLLMMRGEPMRHRHHGTWYGIRDAATSCLNVIGAVRCGMISVPDGWKENMRRTITRMQYWAAEGPGVSRAIEVVESYLKDM</sequence>
<dbReference type="AlphaFoldDB" id="A0A9P8VVE6"/>
<name>A0A9P8VVE6_9HYPO</name>
<accession>A0A9P8VVE6</accession>
<organism evidence="4 5">
    <name type="scientific">Thelonectria olida</name>
    <dbReference type="NCBI Taxonomy" id="1576542"/>
    <lineage>
        <taxon>Eukaryota</taxon>
        <taxon>Fungi</taxon>
        <taxon>Dikarya</taxon>
        <taxon>Ascomycota</taxon>
        <taxon>Pezizomycotina</taxon>
        <taxon>Sordariomycetes</taxon>
        <taxon>Hypocreomycetidae</taxon>
        <taxon>Hypocreales</taxon>
        <taxon>Nectriaceae</taxon>
        <taxon>Thelonectria</taxon>
    </lineage>
</organism>
<dbReference type="InterPro" id="IPR001138">
    <property type="entry name" value="Zn2Cys6_DnaBD"/>
</dbReference>
<keyword evidence="5" id="KW-1185">Reference proteome</keyword>
<dbReference type="PANTHER" id="PTHR47785">
    <property type="entry name" value="ZN(II)2CYS6 TRANSCRIPTION FACTOR (EUROFUNG)-RELATED-RELATED"/>
    <property type="match status" value="1"/>
</dbReference>
<dbReference type="OrthoDB" id="4356994at2759"/>
<dbReference type="EMBL" id="JAGPYM010000029">
    <property type="protein sequence ID" value="KAH6879479.1"/>
    <property type="molecule type" value="Genomic_DNA"/>
</dbReference>
<feature type="compositionally biased region" description="Polar residues" evidence="2">
    <location>
        <begin position="493"/>
        <end position="502"/>
    </location>
</feature>
<proteinExistence type="predicted"/>